<dbReference type="PANTHER" id="PTHR30371">
    <property type="entry name" value="SEC-INDEPENDENT PROTEIN TRANSLOCASE PROTEIN TATC"/>
    <property type="match status" value="1"/>
</dbReference>
<dbReference type="PROSITE" id="PS01218">
    <property type="entry name" value="TATC"/>
    <property type="match status" value="1"/>
</dbReference>
<keyword evidence="5" id="KW-0653">Protein transport</keyword>
<evidence type="ECO:0000256" key="1">
    <source>
        <dbReference type="ARBA" id="ARBA00004141"/>
    </source>
</evidence>
<dbReference type="InterPro" id="IPR019820">
    <property type="entry name" value="Sec-indep_translocase_CS"/>
</dbReference>
<comment type="similarity">
    <text evidence="5">Belongs to the TatC family.</text>
</comment>
<gene>
    <name evidence="5 6" type="primary">tatC</name>
    <name evidence="6" type="ORF">CAXC1_320025</name>
</gene>
<protein>
    <recommendedName>
        <fullName evidence="5">Sec-independent protein translocase protein TatC</fullName>
    </recommendedName>
</protein>
<proteinExistence type="inferred from homology"/>
<keyword evidence="5" id="KW-0813">Transport</keyword>
<dbReference type="HAMAP" id="MF_00902">
    <property type="entry name" value="TatC"/>
    <property type="match status" value="1"/>
</dbReference>
<keyword evidence="3 5" id="KW-1133">Transmembrane helix</keyword>
<keyword evidence="2 5" id="KW-0812">Transmembrane</keyword>
<keyword evidence="5" id="KW-0811">Translocation</keyword>
<comment type="caution">
    <text evidence="6">The sequence shown here is derived from an EMBL/GenBank/DDBJ whole genome shotgun (WGS) entry which is preliminary data.</text>
</comment>
<feature type="transmembrane region" description="Helical" evidence="5">
    <location>
        <begin position="14"/>
        <end position="36"/>
    </location>
</feature>
<reference evidence="6 7" key="1">
    <citation type="submission" date="2024-01" db="EMBL/GenBank/DDBJ databases">
        <authorList>
            <person name="Kunselman E."/>
        </authorList>
    </citation>
    <scope>NUCLEOTIDE SEQUENCE [LARGE SCALE GENOMIC DNA]</scope>
    <source>
        <strain evidence="6">2 abalone samples</strain>
    </source>
</reference>
<comment type="subunit">
    <text evidence="5">The Tat system comprises two distinct complexes: a TatABC complex, containing multiple copies of TatA, TatB and TatC subunits, and a separate TatA complex, containing only TatA subunits. Substrates initially bind to the TatABC complex, which probably triggers association of the separate TatA complex to form the active translocon.</text>
</comment>
<organism evidence="6 7">
    <name type="scientific">Candidatus Xenohaliotis californiensis</name>
    <dbReference type="NCBI Taxonomy" id="84677"/>
    <lineage>
        <taxon>Bacteria</taxon>
        <taxon>Pseudomonadati</taxon>
        <taxon>Pseudomonadota</taxon>
        <taxon>Alphaproteobacteria</taxon>
        <taxon>Rickettsiales</taxon>
        <taxon>Anaplasmataceae</taxon>
        <taxon>Candidatus Xenohaliotis</taxon>
    </lineage>
</organism>
<keyword evidence="4 5" id="KW-0472">Membrane</keyword>
<evidence type="ECO:0000256" key="5">
    <source>
        <dbReference type="HAMAP-Rule" id="MF_00902"/>
    </source>
</evidence>
<sequence>MSYKKHFIELKKRILLYCVFFMAVFVLCYIKSHYIYNILLKPLYNTGSVSNIIYTNLTDAFFTYLKTALFTTICLTFPFLLWQIYLFVAPGLYLHEKKTFVVYLIFSPLLFLLGALLAYCGIMPIAWHFLTSFADKNNKIIFLPKIDEYLSLAMSLIFGFGAAFQMPLLLSIMSKANIINANWLRKKRRIAIILIFLIAAILTPPDILSQIYLAIPLMLLYEVSIALCSWQARSKHLDKLKINSH</sequence>
<accession>A0ABP0ETF1</accession>
<feature type="transmembrane region" description="Helical" evidence="5">
    <location>
        <begin position="100"/>
        <end position="129"/>
    </location>
</feature>
<feature type="transmembrane region" description="Helical" evidence="5">
    <location>
        <begin position="149"/>
        <end position="170"/>
    </location>
</feature>
<feature type="transmembrane region" description="Helical" evidence="5">
    <location>
        <begin position="68"/>
        <end position="88"/>
    </location>
</feature>
<name>A0ABP0ETF1_9RICK</name>
<evidence type="ECO:0000256" key="4">
    <source>
        <dbReference type="ARBA" id="ARBA00023136"/>
    </source>
</evidence>
<dbReference type="Pfam" id="PF00902">
    <property type="entry name" value="TatC"/>
    <property type="match status" value="1"/>
</dbReference>
<evidence type="ECO:0000256" key="2">
    <source>
        <dbReference type="ARBA" id="ARBA00022692"/>
    </source>
</evidence>
<dbReference type="InterPro" id="IPR002033">
    <property type="entry name" value="TatC"/>
</dbReference>
<dbReference type="EMBL" id="CAWVOK010000025">
    <property type="protein sequence ID" value="CAK8163220.1"/>
    <property type="molecule type" value="Genomic_DNA"/>
</dbReference>
<keyword evidence="5" id="KW-1003">Cell membrane</keyword>
<dbReference type="PANTHER" id="PTHR30371:SF0">
    <property type="entry name" value="SEC-INDEPENDENT PROTEIN TRANSLOCASE PROTEIN TATC, CHLOROPLASTIC-RELATED"/>
    <property type="match status" value="1"/>
</dbReference>
<comment type="function">
    <text evidence="5">Part of the twin-arginine translocation (Tat) system that transports large folded proteins containing a characteristic twin-arginine motif in their signal peptide across membranes. Together with TatB, TatC is part of a receptor directly interacting with Tat signal peptides.</text>
</comment>
<dbReference type="Proteomes" id="UP001314181">
    <property type="component" value="Unassembled WGS sequence"/>
</dbReference>
<comment type="caution">
    <text evidence="5">Lacks conserved residue(s) required for the propagation of feature annotation.</text>
</comment>
<evidence type="ECO:0000313" key="6">
    <source>
        <dbReference type="EMBL" id="CAK8163220.1"/>
    </source>
</evidence>
<evidence type="ECO:0000313" key="7">
    <source>
        <dbReference type="Proteomes" id="UP001314181"/>
    </source>
</evidence>
<dbReference type="RefSeq" id="WP_410520602.1">
    <property type="nucleotide sequence ID" value="NZ_CAWVOK010000025.1"/>
</dbReference>
<evidence type="ECO:0000256" key="3">
    <source>
        <dbReference type="ARBA" id="ARBA00022989"/>
    </source>
</evidence>
<feature type="transmembrane region" description="Helical" evidence="5">
    <location>
        <begin position="190"/>
        <end position="205"/>
    </location>
</feature>
<comment type="subcellular location">
    <subcellularLocation>
        <location evidence="5">Cell membrane</location>
        <topology evidence="5">Multi-pass membrane protein</topology>
    </subcellularLocation>
    <subcellularLocation>
        <location evidence="1">Membrane</location>
        <topology evidence="1">Multi-pass membrane protein</topology>
    </subcellularLocation>
</comment>
<keyword evidence="7" id="KW-1185">Reference proteome</keyword>
<dbReference type="NCBIfam" id="TIGR00945">
    <property type="entry name" value="tatC"/>
    <property type="match status" value="1"/>
</dbReference>
<dbReference type="PRINTS" id="PR01840">
    <property type="entry name" value="TATCFAMILY"/>
</dbReference>